<feature type="domain" description="4Fe-4S ferredoxin-type" evidence="1">
    <location>
        <begin position="304"/>
        <end position="332"/>
    </location>
</feature>
<dbReference type="Gene3D" id="1.10.1060.10">
    <property type="entry name" value="Alpha-helical ferredoxin"/>
    <property type="match status" value="1"/>
</dbReference>
<protein>
    <recommendedName>
        <fullName evidence="1">4Fe-4S ferredoxin-type domain-containing protein</fullName>
    </recommendedName>
</protein>
<dbReference type="Pfam" id="PF17179">
    <property type="entry name" value="Fer4_22"/>
    <property type="match status" value="1"/>
</dbReference>
<dbReference type="InterPro" id="IPR017900">
    <property type="entry name" value="4Fe4S_Fe_S_CS"/>
</dbReference>
<evidence type="ECO:0000313" key="2">
    <source>
        <dbReference type="EMBL" id="VAX33870.1"/>
    </source>
</evidence>
<sequence>MIFRTLTKKTLPRFLDTVSENYRLIVPEQKGKETYTFRHYSGFSNVATEFLRTVIPPKQFFFPPKEGLFHIKGTSSDLEVSIEEPPFSIIFGLHPCDLHGIDILDKAFSYKERDSFYWKRREKTGFIGLSCLPDKYCLCKSMHTDFIVDIYDLFLYTLDEVYMVSVRTALGDDMLRLCPDLFREPTGKEIAEYKERILIREAMFTRIMDITNLADLLTLEYKSDVWEQYSHRCLFCGSCVMVCPTCQCFDIYDSTDLLTDTTVRWRRWDACMRKDYALITGGHNFRGARPERFRFRYLHKEMGFAEMYGKATCTGCGRCSETCPAGIDMVEVVRSIRE</sequence>
<dbReference type="AlphaFoldDB" id="A0A3B1DG06"/>
<dbReference type="EMBL" id="UOGI01000213">
    <property type="protein sequence ID" value="VAX33870.1"/>
    <property type="molecule type" value="Genomic_DNA"/>
</dbReference>
<dbReference type="InterPro" id="IPR017896">
    <property type="entry name" value="4Fe4S_Fe-S-bd"/>
</dbReference>
<accession>A0A3B1DG06</accession>
<dbReference type="InterPro" id="IPR009051">
    <property type="entry name" value="Helical_ferredxn"/>
</dbReference>
<feature type="domain" description="4Fe-4S ferredoxin-type" evidence="1">
    <location>
        <begin position="222"/>
        <end position="254"/>
    </location>
</feature>
<gene>
    <name evidence="2" type="ORF">MNBD_NITROSPIRAE03-8</name>
</gene>
<dbReference type="PANTHER" id="PTHR40447:SF1">
    <property type="entry name" value="ANAEROBIC SULFITE REDUCTASE SUBUNIT A"/>
    <property type="match status" value="1"/>
</dbReference>
<proteinExistence type="predicted"/>
<evidence type="ECO:0000259" key="1">
    <source>
        <dbReference type="PROSITE" id="PS51379"/>
    </source>
</evidence>
<reference evidence="2" key="1">
    <citation type="submission" date="2018-06" db="EMBL/GenBank/DDBJ databases">
        <authorList>
            <person name="Zhirakovskaya E."/>
        </authorList>
    </citation>
    <scope>NUCLEOTIDE SEQUENCE</scope>
</reference>
<dbReference type="SUPFAM" id="SSF46548">
    <property type="entry name" value="alpha-helical ferredoxin"/>
    <property type="match status" value="1"/>
</dbReference>
<dbReference type="PROSITE" id="PS51379">
    <property type="entry name" value="4FE4S_FER_2"/>
    <property type="match status" value="2"/>
</dbReference>
<dbReference type="PROSITE" id="PS00198">
    <property type="entry name" value="4FE4S_FER_1"/>
    <property type="match status" value="2"/>
</dbReference>
<dbReference type="GO" id="GO:0051536">
    <property type="term" value="F:iron-sulfur cluster binding"/>
    <property type="evidence" value="ECO:0007669"/>
    <property type="project" value="InterPro"/>
</dbReference>
<organism evidence="2">
    <name type="scientific">hydrothermal vent metagenome</name>
    <dbReference type="NCBI Taxonomy" id="652676"/>
    <lineage>
        <taxon>unclassified sequences</taxon>
        <taxon>metagenomes</taxon>
        <taxon>ecological metagenomes</taxon>
    </lineage>
</organism>
<dbReference type="PANTHER" id="PTHR40447">
    <property type="entry name" value="ANAEROBIC SULFITE REDUCTASE SUBUNIT A"/>
    <property type="match status" value="1"/>
</dbReference>
<name>A0A3B1DG06_9ZZZZ</name>